<keyword evidence="3" id="KW-0865">Zymogen</keyword>
<dbReference type="Gene3D" id="1.10.439.10">
    <property type="entry name" value="Penicillin Amidohydrolase, domain 1"/>
    <property type="match status" value="1"/>
</dbReference>
<proteinExistence type="inferred from homology"/>
<feature type="binding site" evidence="6">
    <location>
        <position position="333"/>
    </location>
    <ligand>
        <name>Ca(2+)</name>
        <dbReference type="ChEBI" id="CHEBI:29108"/>
    </ligand>
</feature>
<dbReference type="CDD" id="cd03747">
    <property type="entry name" value="Ntn_PGA_like"/>
    <property type="match status" value="1"/>
</dbReference>
<dbReference type="Gene3D" id="2.30.120.10">
    <property type="match status" value="1"/>
</dbReference>
<dbReference type="RefSeq" id="WP_147902827.1">
    <property type="nucleotide sequence ID" value="NZ_BAAAGC010000002.1"/>
</dbReference>
<dbReference type="PANTHER" id="PTHR34218">
    <property type="entry name" value="PEPTIDASE S45 PENICILLIN AMIDASE"/>
    <property type="match status" value="1"/>
</dbReference>
<comment type="subunit">
    <text evidence="4">Heterodimer of an alpha subunit and a beta subunit processed from the same precursor.</text>
</comment>
<dbReference type="InterPro" id="IPR029055">
    <property type="entry name" value="Ntn_hydrolases_N"/>
</dbReference>
<dbReference type="InterPro" id="IPR002692">
    <property type="entry name" value="S45"/>
</dbReference>
<evidence type="ECO:0000313" key="9">
    <source>
        <dbReference type="Proteomes" id="UP000321814"/>
    </source>
</evidence>
<dbReference type="OrthoDB" id="9760084at2"/>
<feature type="binding site" evidence="6">
    <location>
        <position position="186"/>
    </location>
    <ligand>
        <name>Ca(2+)</name>
        <dbReference type="ChEBI" id="CHEBI:29108"/>
    </ligand>
</feature>
<evidence type="ECO:0000256" key="5">
    <source>
        <dbReference type="PIRSR" id="PIRSR001227-1"/>
    </source>
</evidence>
<dbReference type="AlphaFoldDB" id="A0A5C8M4L3"/>
<gene>
    <name evidence="8" type="ORF">FU839_00955</name>
</gene>
<dbReference type="Proteomes" id="UP000321814">
    <property type="component" value="Unassembled WGS sequence"/>
</dbReference>
<evidence type="ECO:0000256" key="4">
    <source>
        <dbReference type="ARBA" id="ARBA00038735"/>
    </source>
</evidence>
<keyword evidence="6" id="KW-0106">Calcium</keyword>
<dbReference type="InterPro" id="IPR043147">
    <property type="entry name" value="Penicillin_amidase_A-knob"/>
</dbReference>
<keyword evidence="2" id="KW-0378">Hydrolase</keyword>
<dbReference type="InterPro" id="IPR043146">
    <property type="entry name" value="Penicillin_amidase_N_B-knob"/>
</dbReference>
<comment type="similarity">
    <text evidence="1">Belongs to the peptidase S45 family.</text>
</comment>
<feature type="active site" description="Nucleophile" evidence="5">
    <location>
        <position position="254"/>
    </location>
</feature>
<dbReference type="GO" id="GO:0046872">
    <property type="term" value="F:metal ion binding"/>
    <property type="evidence" value="ECO:0007669"/>
    <property type="project" value="UniProtKB-KW"/>
</dbReference>
<keyword evidence="9" id="KW-1185">Reference proteome</keyword>
<dbReference type="InterPro" id="IPR014395">
    <property type="entry name" value="Pen/GL7ACA/AHL_acylase"/>
</dbReference>
<evidence type="ECO:0000256" key="2">
    <source>
        <dbReference type="ARBA" id="ARBA00022801"/>
    </source>
</evidence>
<dbReference type="PANTHER" id="PTHR34218:SF4">
    <property type="entry name" value="ACYL-HOMOSERINE LACTONE ACYLASE QUIP"/>
    <property type="match status" value="1"/>
</dbReference>
<evidence type="ECO:0000256" key="7">
    <source>
        <dbReference type="SAM" id="Phobius"/>
    </source>
</evidence>
<accession>A0A5C8M4L3</accession>
<dbReference type="Pfam" id="PF01804">
    <property type="entry name" value="Penicil_amidase"/>
    <property type="match status" value="1"/>
</dbReference>
<dbReference type="GO" id="GO:0017000">
    <property type="term" value="P:antibiotic biosynthetic process"/>
    <property type="evidence" value="ECO:0007669"/>
    <property type="project" value="InterPro"/>
</dbReference>
<keyword evidence="7" id="KW-0812">Transmembrane</keyword>
<evidence type="ECO:0000256" key="1">
    <source>
        <dbReference type="ARBA" id="ARBA00006586"/>
    </source>
</evidence>
<dbReference type="EMBL" id="VRLR01000001">
    <property type="protein sequence ID" value="TXK82889.1"/>
    <property type="molecule type" value="Genomic_DNA"/>
</dbReference>
<dbReference type="PIRSF" id="PIRSF001227">
    <property type="entry name" value="Pen_acylase"/>
    <property type="match status" value="1"/>
</dbReference>
<keyword evidence="7" id="KW-0472">Membrane</keyword>
<feature type="transmembrane region" description="Helical" evidence="7">
    <location>
        <begin position="7"/>
        <end position="26"/>
    </location>
</feature>
<evidence type="ECO:0000313" key="8">
    <source>
        <dbReference type="EMBL" id="TXK82889.1"/>
    </source>
</evidence>
<protein>
    <submittedName>
        <fullName evidence="8">Penicillin acylase family protein</fullName>
    </submittedName>
</protein>
<dbReference type="GO" id="GO:0016811">
    <property type="term" value="F:hydrolase activity, acting on carbon-nitrogen (but not peptide) bonds, in linear amides"/>
    <property type="evidence" value="ECO:0007669"/>
    <property type="project" value="InterPro"/>
</dbReference>
<comment type="cofactor">
    <cofactor evidence="6">
        <name>Ca(2+)</name>
        <dbReference type="ChEBI" id="CHEBI:29108"/>
    </cofactor>
    <text evidence="6">Binds 1 Ca(2+) ion per dimer.</text>
</comment>
<dbReference type="SUPFAM" id="SSF56235">
    <property type="entry name" value="N-terminal nucleophile aminohydrolases (Ntn hydrolases)"/>
    <property type="match status" value="1"/>
</dbReference>
<dbReference type="InterPro" id="IPR023343">
    <property type="entry name" value="Penicillin_amidase_dom1"/>
</dbReference>
<feature type="binding site" evidence="6">
    <location>
        <position position="330"/>
    </location>
    <ligand>
        <name>Ca(2+)</name>
        <dbReference type="ChEBI" id="CHEBI:29108"/>
    </ligand>
</feature>
<keyword evidence="6" id="KW-0479">Metal-binding</keyword>
<organism evidence="8 9">
    <name type="scientific">Rheinheimera tangshanensis</name>
    <dbReference type="NCBI Taxonomy" id="400153"/>
    <lineage>
        <taxon>Bacteria</taxon>
        <taxon>Pseudomonadati</taxon>
        <taxon>Pseudomonadota</taxon>
        <taxon>Gammaproteobacteria</taxon>
        <taxon>Chromatiales</taxon>
        <taxon>Chromatiaceae</taxon>
        <taxon>Rheinheimera</taxon>
    </lineage>
</organism>
<dbReference type="Gene3D" id="3.60.20.10">
    <property type="entry name" value="Glutamine Phosphoribosylpyrophosphate, subunit 1, domain 1"/>
    <property type="match status" value="1"/>
</dbReference>
<dbReference type="Gene3D" id="1.10.1400.10">
    <property type="match status" value="1"/>
</dbReference>
<name>A0A5C8M4L3_9GAMM</name>
<sequence>MLWFKRISVGLLTLILLVVGFLYFVLRSSLPLYEGELPAEVNQSVAISRDAQGYASIEGENRNDVAYALGFVHAQERFFQMDLLRRNAAGELSELFGEMALELDKKRRIHRFRAKAEWGFAALPAEHKTLLQRYTAGVNAGLAELGWPPFEYGLLAQTPRNWVEADSFLALYSMYLDLQGAEGKDELAMGLMQQKLPQDWYDFLFQHSPDWQAAMDDSKVSLTPMPKSSYPAVLAGQKTACTDCSLHDSTDIGSNNFAVSGKRTADGRAILADDMHLGIRVPGTWFKAQLKWIENGEAYEVAGVSLPGTPAIVAGSNGHIAWGFTNSTADWSDVIALKLDEKAEKYQTTDGWQEFSYQNEVIKVKGQPDELVLQKETIWGPVLTPPFQNYAYRWVAHDPQGANFNLITLEKSKGVKETLKLAASAGVPAQNLLVADKDGAIGWTLIGALPQRKVQQMDTPQDWSNGQNNWTGYLSQSAYPQIYQPQSGQLWTANSRMIGGKDLELIGNGGYDLGARGQQIRDALLASAQHNEQSLHAIQLDHRALMLARWQQLLLDTVLTKDFVAEHQLESYRDYVMKDASQASIGSVGYSLVRAFRAKTLELTFAPLTALLEQNKLSGRDLKFSLETAGWEMIQQQRTDTLPADFSSWRSLLQQAVLQSKQKLETDYGSLASASWGNINQSAIVHPLAAAVPFFGDWLNMPAMPMNGDSHMPRVQNKVHGQSERMVVSPGKEAEGILVIPAGQSGHPLSPFYDADHDFWLKEQPLGFLPGEQKYLLKLQPKA</sequence>
<keyword evidence="7" id="KW-1133">Transmembrane helix</keyword>
<comment type="caution">
    <text evidence="8">The sequence shown here is derived from an EMBL/GenBank/DDBJ whole genome shotgun (WGS) entry which is preliminary data.</text>
</comment>
<evidence type="ECO:0000256" key="3">
    <source>
        <dbReference type="ARBA" id="ARBA00023145"/>
    </source>
</evidence>
<evidence type="ECO:0000256" key="6">
    <source>
        <dbReference type="PIRSR" id="PIRSR001227-2"/>
    </source>
</evidence>
<reference evidence="8 9" key="1">
    <citation type="submission" date="2019-08" db="EMBL/GenBank/DDBJ databases">
        <title>Draft genome analysis of Rheinheimera tangshanensis isolated from the roots of fresh rice plants (Oryza sativa).</title>
        <authorList>
            <person name="Yu Q."/>
            <person name="Qi Y."/>
            <person name="Zhang H."/>
            <person name="Pu J."/>
        </authorList>
    </citation>
    <scope>NUCLEOTIDE SEQUENCE [LARGE SCALE GENOMIC DNA]</scope>
    <source>
        <strain evidence="8 9">JA3-B52</strain>
    </source>
</reference>